<evidence type="ECO:0000256" key="5">
    <source>
        <dbReference type="ARBA" id="ARBA00022989"/>
    </source>
</evidence>
<evidence type="ECO:0000256" key="6">
    <source>
        <dbReference type="ARBA" id="ARBA00023136"/>
    </source>
</evidence>
<dbReference type="InterPro" id="IPR004681">
    <property type="entry name" value="TRAP_DctM"/>
</dbReference>
<dbReference type="GO" id="GO:0022857">
    <property type="term" value="F:transmembrane transporter activity"/>
    <property type="evidence" value="ECO:0007669"/>
    <property type="project" value="TreeGrafter"/>
</dbReference>
<sequence>MNPLTLAILAILTLALLETPVFTVIAALSMACLFFVDHDLLALQMILIEMNRLGSMPVLVALPLFTFVGCLLTETRAPQRIMDFIEALLGWLPGGMAIAALCSCAFFTALTGASGVTIVALGSILYPVMRSRGYEEKFTLGLLTTSGSLGLLFPPSLPVILYGVIAQVDISRIFKAALVPGILLIVVLSGYAFFKQMGAPQRRPQSDISFQRVKTAFVAGIWDWPVIGIILAGVYGGFVTIAEVSAVVLVYAVVVECFVLKEVSFWRQLPSIIVESAVLSGAIIVILGFALGFTGFLVDERIPNRILVFLTTFCESKLMFLAGLNLFLLAVGCIMDIFSAIVIVVPIIIPIALSYGVDPIHLCVIFLVNLEIGYSTPPVGINLFISSLKFEKPVTLLYRASIPYLLLLLVVLVVITYVPWLSLFLVGS</sequence>
<comment type="subcellular location">
    <subcellularLocation>
        <location evidence="1">Cell inner membrane</location>
        <topology evidence="1">Multi-pass membrane protein</topology>
    </subcellularLocation>
</comment>
<feature type="transmembrane region" description="Helical" evidence="7">
    <location>
        <begin position="177"/>
        <end position="194"/>
    </location>
</feature>
<evidence type="ECO:0000256" key="7">
    <source>
        <dbReference type="SAM" id="Phobius"/>
    </source>
</evidence>
<feature type="transmembrane region" description="Helical" evidence="7">
    <location>
        <begin position="215"/>
        <end position="235"/>
    </location>
</feature>
<keyword evidence="5 7" id="KW-1133">Transmembrane helix</keyword>
<evidence type="ECO:0000256" key="3">
    <source>
        <dbReference type="ARBA" id="ARBA00022519"/>
    </source>
</evidence>
<feature type="transmembrane region" description="Helical" evidence="7">
    <location>
        <begin position="272"/>
        <end position="298"/>
    </location>
</feature>
<feature type="transmembrane region" description="Helical" evidence="7">
    <location>
        <begin position="318"/>
        <end position="348"/>
    </location>
</feature>
<dbReference type="NCBIfam" id="TIGR00786">
    <property type="entry name" value="dctM"/>
    <property type="match status" value="1"/>
</dbReference>
<dbReference type="PANTHER" id="PTHR33362:SF5">
    <property type="entry name" value="C4-DICARBOXYLATE TRAP TRANSPORTER LARGE PERMEASE PROTEIN DCTM"/>
    <property type="match status" value="1"/>
</dbReference>
<feature type="transmembrane region" description="Helical" evidence="7">
    <location>
        <begin position="140"/>
        <end position="165"/>
    </location>
</feature>
<feature type="transmembrane region" description="Helical" evidence="7">
    <location>
        <begin position="241"/>
        <end position="260"/>
    </location>
</feature>
<dbReference type="EMBL" id="AP021875">
    <property type="protein sequence ID" value="BBO73650.1"/>
    <property type="molecule type" value="Genomic_DNA"/>
</dbReference>
<feature type="transmembrane region" description="Helical" evidence="7">
    <location>
        <begin position="405"/>
        <end position="426"/>
    </location>
</feature>
<protein>
    <recommendedName>
        <fullName evidence="8">TRAP C4-dicarboxylate transport system permease DctM subunit domain-containing protein</fullName>
    </recommendedName>
</protein>
<name>A0A5K7YZ25_9BACT</name>
<evidence type="ECO:0000313" key="10">
    <source>
        <dbReference type="Proteomes" id="UP000427769"/>
    </source>
</evidence>
<keyword evidence="6 7" id="KW-0472">Membrane</keyword>
<keyword evidence="10" id="KW-1185">Reference proteome</keyword>
<evidence type="ECO:0000256" key="1">
    <source>
        <dbReference type="ARBA" id="ARBA00004429"/>
    </source>
</evidence>
<feature type="transmembrane region" description="Helical" evidence="7">
    <location>
        <begin position="84"/>
        <end position="101"/>
    </location>
</feature>
<proteinExistence type="predicted"/>
<keyword evidence="2" id="KW-1003">Cell membrane</keyword>
<dbReference type="OrthoDB" id="9790209at2"/>
<evidence type="ECO:0000256" key="2">
    <source>
        <dbReference type="ARBA" id="ARBA00022475"/>
    </source>
</evidence>
<dbReference type="Proteomes" id="UP000427769">
    <property type="component" value="Chromosome"/>
</dbReference>
<organism evidence="9 10">
    <name type="scientific">Desulfosarcina widdelii</name>
    <dbReference type="NCBI Taxonomy" id="947919"/>
    <lineage>
        <taxon>Bacteria</taxon>
        <taxon>Pseudomonadati</taxon>
        <taxon>Thermodesulfobacteriota</taxon>
        <taxon>Desulfobacteria</taxon>
        <taxon>Desulfobacterales</taxon>
        <taxon>Desulfosarcinaceae</taxon>
        <taxon>Desulfosarcina</taxon>
    </lineage>
</organism>
<reference evidence="9 10" key="1">
    <citation type="submission" date="2019-11" db="EMBL/GenBank/DDBJ databases">
        <title>Comparative genomics of hydrocarbon-degrading Desulfosarcina strains.</title>
        <authorList>
            <person name="Watanabe M."/>
            <person name="Kojima H."/>
            <person name="Fukui M."/>
        </authorList>
    </citation>
    <scope>NUCLEOTIDE SEQUENCE [LARGE SCALE GENOMIC DNA]</scope>
    <source>
        <strain evidence="9 10">PP31</strain>
    </source>
</reference>
<keyword evidence="4 7" id="KW-0812">Transmembrane</keyword>
<dbReference type="InterPro" id="IPR010656">
    <property type="entry name" value="DctM"/>
</dbReference>
<feature type="transmembrane region" description="Helical" evidence="7">
    <location>
        <begin position="107"/>
        <end position="128"/>
    </location>
</feature>
<keyword evidence="3" id="KW-0997">Cell inner membrane</keyword>
<evidence type="ECO:0000313" key="9">
    <source>
        <dbReference type="EMBL" id="BBO73650.1"/>
    </source>
</evidence>
<evidence type="ECO:0000259" key="8">
    <source>
        <dbReference type="Pfam" id="PF06808"/>
    </source>
</evidence>
<dbReference type="GO" id="GO:0005886">
    <property type="term" value="C:plasma membrane"/>
    <property type="evidence" value="ECO:0007669"/>
    <property type="project" value="UniProtKB-SubCell"/>
</dbReference>
<feature type="domain" description="TRAP C4-dicarboxylate transport system permease DctM subunit" evidence="8">
    <location>
        <begin position="10"/>
        <end position="421"/>
    </location>
</feature>
<feature type="transmembrane region" description="Helical" evidence="7">
    <location>
        <begin position="360"/>
        <end position="385"/>
    </location>
</feature>
<gene>
    <name evidence="9" type="ORF">DSCW_10670</name>
</gene>
<accession>A0A5K7YZ25</accession>
<feature type="transmembrane region" description="Helical" evidence="7">
    <location>
        <begin position="53"/>
        <end position="72"/>
    </location>
</feature>
<dbReference type="Pfam" id="PF06808">
    <property type="entry name" value="DctM"/>
    <property type="match status" value="1"/>
</dbReference>
<dbReference type="KEGG" id="dwd:DSCW_10670"/>
<dbReference type="PIRSF" id="PIRSF006066">
    <property type="entry name" value="HI0050"/>
    <property type="match status" value="1"/>
</dbReference>
<evidence type="ECO:0000256" key="4">
    <source>
        <dbReference type="ARBA" id="ARBA00022692"/>
    </source>
</evidence>
<dbReference type="PANTHER" id="PTHR33362">
    <property type="entry name" value="SIALIC ACID TRAP TRANSPORTER PERMEASE PROTEIN SIAT-RELATED"/>
    <property type="match status" value="1"/>
</dbReference>
<dbReference type="AlphaFoldDB" id="A0A5K7YZ25"/>
<dbReference type="RefSeq" id="WP_155302740.1">
    <property type="nucleotide sequence ID" value="NZ_AP021875.1"/>
</dbReference>